<evidence type="ECO:0000256" key="3">
    <source>
        <dbReference type="RuleBase" id="RU362119"/>
    </source>
</evidence>
<accession>A0A1Y2I033</accession>
<organism evidence="7 8">
    <name type="scientific">Catenaria anguillulae PL171</name>
    <dbReference type="NCBI Taxonomy" id="765915"/>
    <lineage>
        <taxon>Eukaryota</taxon>
        <taxon>Fungi</taxon>
        <taxon>Fungi incertae sedis</taxon>
        <taxon>Blastocladiomycota</taxon>
        <taxon>Blastocladiomycetes</taxon>
        <taxon>Blastocladiales</taxon>
        <taxon>Catenariaceae</taxon>
        <taxon>Catenaria</taxon>
    </lineage>
</organism>
<name>A0A1Y2I033_9FUNG</name>
<dbReference type="InterPro" id="IPR008334">
    <property type="entry name" value="5'-Nucleotdase_C"/>
</dbReference>
<dbReference type="GO" id="GO:0016787">
    <property type="term" value="F:hydrolase activity"/>
    <property type="evidence" value="ECO:0007669"/>
    <property type="project" value="UniProtKB-KW"/>
</dbReference>
<keyword evidence="3" id="KW-0378">Hydrolase</keyword>
<evidence type="ECO:0000259" key="6">
    <source>
        <dbReference type="Pfam" id="PF02872"/>
    </source>
</evidence>
<dbReference type="Pfam" id="PF02872">
    <property type="entry name" value="5_nucleotid_C"/>
    <property type="match status" value="1"/>
</dbReference>
<dbReference type="Proteomes" id="UP000193411">
    <property type="component" value="Unassembled WGS sequence"/>
</dbReference>
<dbReference type="PANTHER" id="PTHR11575">
    <property type="entry name" value="5'-NUCLEOTIDASE-RELATED"/>
    <property type="match status" value="1"/>
</dbReference>
<dbReference type="AlphaFoldDB" id="A0A1Y2I033"/>
<reference evidence="7 8" key="1">
    <citation type="submission" date="2016-07" db="EMBL/GenBank/DDBJ databases">
        <title>Pervasive Adenine N6-methylation of Active Genes in Fungi.</title>
        <authorList>
            <consortium name="DOE Joint Genome Institute"/>
            <person name="Mondo S.J."/>
            <person name="Dannebaum R.O."/>
            <person name="Kuo R.C."/>
            <person name="Labutti K."/>
            <person name="Haridas S."/>
            <person name="Kuo A."/>
            <person name="Salamov A."/>
            <person name="Ahrendt S.R."/>
            <person name="Lipzen A."/>
            <person name="Sullivan W."/>
            <person name="Andreopoulos W.B."/>
            <person name="Clum A."/>
            <person name="Lindquist E."/>
            <person name="Daum C."/>
            <person name="Ramamoorthy G.K."/>
            <person name="Gryganskyi A."/>
            <person name="Culley D."/>
            <person name="Magnuson J.K."/>
            <person name="James T.Y."/>
            <person name="O'Malley M.A."/>
            <person name="Stajich J.E."/>
            <person name="Spatafora J.W."/>
            <person name="Visel A."/>
            <person name="Grigoriev I.V."/>
        </authorList>
    </citation>
    <scope>NUCLEOTIDE SEQUENCE [LARGE SCALE GENOMIC DNA]</scope>
    <source>
        <strain evidence="7 8">PL171</strain>
    </source>
</reference>
<proteinExistence type="inferred from homology"/>
<dbReference type="InterPro" id="IPR029052">
    <property type="entry name" value="Metallo-depent_PP-like"/>
</dbReference>
<dbReference type="GO" id="GO:0009166">
    <property type="term" value="P:nucleotide catabolic process"/>
    <property type="evidence" value="ECO:0007669"/>
    <property type="project" value="InterPro"/>
</dbReference>
<dbReference type="PRINTS" id="PR01607">
    <property type="entry name" value="APYRASEFAMLY"/>
</dbReference>
<dbReference type="InterPro" id="IPR004843">
    <property type="entry name" value="Calcineurin-like_PHP"/>
</dbReference>
<evidence type="ECO:0000313" key="8">
    <source>
        <dbReference type="Proteomes" id="UP000193411"/>
    </source>
</evidence>
<gene>
    <name evidence="7" type="ORF">BCR44DRAFT_270845</name>
</gene>
<comment type="similarity">
    <text evidence="1 3">Belongs to the 5'-nucleotidase family.</text>
</comment>
<dbReference type="STRING" id="765915.A0A1Y2I033"/>
<comment type="caution">
    <text evidence="7">The sequence shown here is derived from an EMBL/GenBank/DDBJ whole genome shotgun (WGS) entry which is preliminary data.</text>
</comment>
<protein>
    <submittedName>
        <fullName evidence="7">Metallo-dependent phosphatase-like protein</fullName>
    </submittedName>
</protein>
<dbReference type="SUPFAM" id="SSF55816">
    <property type="entry name" value="5'-nucleotidase (syn. UDP-sugar hydrolase), C-terminal domain"/>
    <property type="match status" value="1"/>
</dbReference>
<feature type="domain" description="Calcineurin-like phosphoesterase" evidence="5">
    <location>
        <begin position="8"/>
        <end position="215"/>
    </location>
</feature>
<dbReference type="GO" id="GO:0000166">
    <property type="term" value="F:nucleotide binding"/>
    <property type="evidence" value="ECO:0007669"/>
    <property type="project" value="UniProtKB-KW"/>
</dbReference>
<evidence type="ECO:0000256" key="1">
    <source>
        <dbReference type="ARBA" id="ARBA00006654"/>
    </source>
</evidence>
<evidence type="ECO:0000313" key="7">
    <source>
        <dbReference type="EMBL" id="ORZ40200.1"/>
    </source>
</evidence>
<dbReference type="Gene3D" id="3.60.21.10">
    <property type="match status" value="1"/>
</dbReference>
<dbReference type="EMBL" id="MCFL01000003">
    <property type="protein sequence ID" value="ORZ40200.1"/>
    <property type="molecule type" value="Genomic_DNA"/>
</dbReference>
<dbReference type="Pfam" id="PF00149">
    <property type="entry name" value="Metallophos"/>
    <property type="match status" value="1"/>
</dbReference>
<sequence>MPAKQLCIFHFNDVYHVTPPNNNAGGGAPQFLTVLNRERAHLPEGMPSTTLFSGDVFSPSLESAVSKGSHLVPVLNLLGIDASVYGNHDFDFGVPQLIQMASKCNFPWLISNVWEESGELLAKGQEFTILERGGIKIGVIGLVEREWLDTIVSLPPNLVFKDFVEIGRTLARRLRGPEFGCHMVVALTHMRMPNDEQLAAQVPEIDLVLGGHDHDVQIARDVDLGAPRNREGVAVVKSGTDFRDLGVITVDFDKDMKVVNVQVRHTQVLPGEKETPEVAVLLTDIQEQLAKKLQKAVAVSETLLDARSSTVRLQESALGSFVADVSRRAYDADVALLCGGTIRSDMTYQGEITIRDIMEIFPFEDPLVVIDISGAQLLAALENGVSKWPKQEGRFPQVSGIAFTFDPSRPEGHRIVESHLTCSKFENQAVDLAQTYRVVTRNYLAEGHDGFSSLLPHTTIVDDEAGLLISTIMRKYFLGMKMLKQMSHVAKHSEQTVAAHPHDGSASVQLAKEVEAQKQEKKKEFVAFDCVHQVRGDSRWRRFKKVATSVGKLPVIAPKVDGRIKRVDSGPVAQQHLEQDEGRSQSPV</sequence>
<feature type="compositionally biased region" description="Basic and acidic residues" evidence="4">
    <location>
        <begin position="577"/>
        <end position="588"/>
    </location>
</feature>
<feature type="region of interest" description="Disordered" evidence="4">
    <location>
        <begin position="569"/>
        <end position="588"/>
    </location>
</feature>
<evidence type="ECO:0000256" key="4">
    <source>
        <dbReference type="SAM" id="MobiDB-lite"/>
    </source>
</evidence>
<evidence type="ECO:0000256" key="2">
    <source>
        <dbReference type="ARBA" id="ARBA00022729"/>
    </source>
</evidence>
<keyword evidence="3" id="KW-0547">Nucleotide-binding</keyword>
<dbReference type="SUPFAM" id="SSF56300">
    <property type="entry name" value="Metallo-dependent phosphatases"/>
    <property type="match status" value="1"/>
</dbReference>
<dbReference type="Gene3D" id="3.90.780.10">
    <property type="entry name" value="5'-Nucleotidase, C-terminal domain"/>
    <property type="match status" value="1"/>
</dbReference>
<dbReference type="InterPro" id="IPR006179">
    <property type="entry name" value="5_nucleotidase/apyrase"/>
</dbReference>
<feature type="domain" description="5'-Nucleotidase C-terminal" evidence="6">
    <location>
        <begin position="298"/>
        <end position="452"/>
    </location>
</feature>
<evidence type="ECO:0000259" key="5">
    <source>
        <dbReference type="Pfam" id="PF00149"/>
    </source>
</evidence>
<keyword evidence="8" id="KW-1185">Reference proteome</keyword>
<keyword evidence="2" id="KW-0732">Signal</keyword>
<dbReference type="OrthoDB" id="10252235at2759"/>
<dbReference type="PANTHER" id="PTHR11575:SF48">
    <property type="entry name" value="5'-NUCLEOTIDASE"/>
    <property type="match status" value="1"/>
</dbReference>
<dbReference type="InterPro" id="IPR036907">
    <property type="entry name" value="5'-Nucleotdase_C_sf"/>
</dbReference>